<dbReference type="GO" id="GO:0005886">
    <property type="term" value="C:plasma membrane"/>
    <property type="evidence" value="ECO:0007669"/>
    <property type="project" value="TreeGrafter"/>
</dbReference>
<dbReference type="PANTHER" id="PTHR10857">
    <property type="entry name" value="COPINE"/>
    <property type="match status" value="1"/>
</dbReference>
<dbReference type="WBParaSite" id="sdigi.contig826.g9849.t1">
    <property type="protein sequence ID" value="sdigi.contig826.g9849.t1"/>
    <property type="gene ID" value="sdigi.contig826.g9849"/>
</dbReference>
<sequence length="569" mass="64487">MNMTRIRQIIALRKALKAGPLLPPVSRSREKSFGDGLYNKAIPRDILQIDLHISELKIDLFAFDDIVCLISINENGSEGPWKLVSLMFDKNGYREPNKLYTLWSTAQKEGSYHFSVTTTEVISKADVIFIPNAFSVDYAFKRDQYLKIEICDYSEEEVIIIGIATFFVTEIVTGTPKLSKPLFHRKNGKLIAALTISYTAQPREELILLQFCGKNLPKKGFENTQLRVGPERNKKVGAIIEVIKCNEIIMYSFLDYITSGYCLSLAVAVDFSALNLDSANATFASDVECVIRSICEPFRRHNLQNLDTDPNCQGIDGLIDAFWKANAQVQPSTTAHFAHIIYHLSKLANNVRRRESHLQQPYFVLVIISKGKISDIRETVQATIFASKAPLSIVFIATEDDCGEMERLGLSSGRISYQNRRAERDMLQFVSLTKFRSKLTKDANFGELLAERALRRVPWQMINWLMRNGHTPQDFKHFDCSSEQGSSGTSGLGLAKRQQRIREIQFLSCDQSIDDLDETECASTSDFYNVKEDHSCTGILRIFQKRQPHLRSVLPPEMFEYGFGIGHDG</sequence>
<feature type="domain" description="Copine C-terminal" evidence="1">
    <location>
        <begin position="303"/>
        <end position="471"/>
    </location>
</feature>
<evidence type="ECO:0000259" key="1">
    <source>
        <dbReference type="Pfam" id="PF07002"/>
    </source>
</evidence>
<dbReference type="Proteomes" id="UP000887581">
    <property type="component" value="Unplaced"/>
</dbReference>
<reference evidence="3" key="1">
    <citation type="submission" date="2022-11" db="UniProtKB">
        <authorList>
            <consortium name="WormBaseParasite"/>
        </authorList>
    </citation>
    <scope>IDENTIFICATION</scope>
</reference>
<dbReference type="Pfam" id="PF07002">
    <property type="entry name" value="Copine"/>
    <property type="match status" value="1"/>
</dbReference>
<dbReference type="AlphaFoldDB" id="A0A915Q2X7"/>
<evidence type="ECO:0000313" key="2">
    <source>
        <dbReference type="Proteomes" id="UP000887581"/>
    </source>
</evidence>
<protein>
    <submittedName>
        <fullName evidence="3">Copine C-terminal domain-containing protein</fullName>
    </submittedName>
</protein>
<proteinExistence type="predicted"/>
<dbReference type="InterPro" id="IPR010734">
    <property type="entry name" value="Copine_C"/>
</dbReference>
<dbReference type="GO" id="GO:0071277">
    <property type="term" value="P:cellular response to calcium ion"/>
    <property type="evidence" value="ECO:0007669"/>
    <property type="project" value="TreeGrafter"/>
</dbReference>
<accession>A0A915Q2X7</accession>
<dbReference type="PANTHER" id="PTHR10857:SF131">
    <property type="entry name" value="COPINE C-TERMINAL DOMAIN-CONTAINING PROTEIN"/>
    <property type="match status" value="1"/>
</dbReference>
<dbReference type="GO" id="GO:0005544">
    <property type="term" value="F:calcium-dependent phospholipid binding"/>
    <property type="evidence" value="ECO:0007669"/>
    <property type="project" value="InterPro"/>
</dbReference>
<organism evidence="2 3">
    <name type="scientific">Setaria digitata</name>
    <dbReference type="NCBI Taxonomy" id="48799"/>
    <lineage>
        <taxon>Eukaryota</taxon>
        <taxon>Metazoa</taxon>
        <taxon>Ecdysozoa</taxon>
        <taxon>Nematoda</taxon>
        <taxon>Chromadorea</taxon>
        <taxon>Rhabditida</taxon>
        <taxon>Spirurina</taxon>
        <taxon>Spiruromorpha</taxon>
        <taxon>Filarioidea</taxon>
        <taxon>Setariidae</taxon>
        <taxon>Setaria</taxon>
    </lineage>
</organism>
<evidence type="ECO:0000313" key="3">
    <source>
        <dbReference type="WBParaSite" id="sdigi.contig826.g9849.t1"/>
    </source>
</evidence>
<dbReference type="InterPro" id="IPR045052">
    <property type="entry name" value="Copine"/>
</dbReference>
<name>A0A915Q2X7_9BILA</name>
<keyword evidence="2" id="KW-1185">Reference proteome</keyword>